<name>A0A212IZ61_9BACT</name>
<proteinExistence type="predicted"/>
<reference evidence="1" key="1">
    <citation type="submission" date="2016-04" db="EMBL/GenBank/DDBJ databases">
        <authorList>
            <person name="Evans L.H."/>
            <person name="Alamgir A."/>
            <person name="Owens N."/>
            <person name="Weber N.D."/>
            <person name="Virtaneva K."/>
            <person name="Barbian K."/>
            <person name="Babar A."/>
            <person name="Rosenke K."/>
        </authorList>
    </citation>
    <scope>NUCLEOTIDE SEQUENCE</scope>
    <source>
        <strain evidence="1">92-2</strain>
    </source>
</reference>
<protein>
    <submittedName>
        <fullName evidence="1">Uncharacterized protein</fullName>
    </submittedName>
</protein>
<organism evidence="1">
    <name type="scientific">uncultured Desulfovibrio sp</name>
    <dbReference type="NCBI Taxonomy" id="167968"/>
    <lineage>
        <taxon>Bacteria</taxon>
        <taxon>Pseudomonadati</taxon>
        <taxon>Thermodesulfobacteriota</taxon>
        <taxon>Desulfovibrionia</taxon>
        <taxon>Desulfovibrionales</taxon>
        <taxon>Desulfovibrionaceae</taxon>
        <taxon>Desulfovibrio</taxon>
        <taxon>environmental samples</taxon>
    </lineage>
</organism>
<gene>
    <name evidence="1" type="ORF">KM92DES2_10279</name>
</gene>
<accession>A0A212IZ61</accession>
<dbReference type="EMBL" id="FLUP01000001">
    <property type="protein sequence ID" value="SBV92513.1"/>
    <property type="molecule type" value="Genomic_DNA"/>
</dbReference>
<dbReference type="AlphaFoldDB" id="A0A212IZ61"/>
<sequence>MQHIFYNILNLKYNFKKCFFATVQKNTFSQSHPFAIARAAHTAVHLRHAHPTQARTVTAWFLMRAANGFNHTFDINICRLN</sequence>
<evidence type="ECO:0000313" key="1">
    <source>
        <dbReference type="EMBL" id="SBV92513.1"/>
    </source>
</evidence>